<dbReference type="GO" id="GO:0002161">
    <property type="term" value="F:aminoacyl-tRNA deacylase activity"/>
    <property type="evidence" value="ECO:0007669"/>
    <property type="project" value="InterPro"/>
</dbReference>
<dbReference type="PANTHER" id="PTHR42780:SF1">
    <property type="entry name" value="ISOLEUCINE--TRNA LIGASE, CYTOPLASMIC"/>
    <property type="match status" value="1"/>
</dbReference>
<dbReference type="GO" id="GO:0000049">
    <property type="term" value="F:tRNA binding"/>
    <property type="evidence" value="ECO:0007669"/>
    <property type="project" value="InterPro"/>
</dbReference>
<organism evidence="18 19">
    <name type="scientific">Flavobacterium aquicola</name>
    <dbReference type="NCBI Taxonomy" id="1682742"/>
    <lineage>
        <taxon>Bacteria</taxon>
        <taxon>Pseudomonadati</taxon>
        <taxon>Bacteroidota</taxon>
        <taxon>Flavobacteriia</taxon>
        <taxon>Flavobacteriales</taxon>
        <taxon>Flavobacteriaceae</taxon>
        <taxon>Flavobacterium</taxon>
    </lineage>
</organism>
<dbReference type="EMBL" id="QUNI01000005">
    <property type="protein sequence ID" value="REG99115.1"/>
    <property type="molecule type" value="Genomic_DNA"/>
</dbReference>
<dbReference type="RefSeq" id="WP_115813229.1">
    <property type="nucleotide sequence ID" value="NZ_QUNI01000005.1"/>
</dbReference>
<dbReference type="InterPro" id="IPR002301">
    <property type="entry name" value="Ile-tRNA-ligase"/>
</dbReference>
<sequence>MSTKFTEYKGLDLPTVASEVLDFWKKENIFEKSVTTREGAEPFVFFEGPPSANGLPGIHHVMARAIKDIFCRYKTQKGFQVKRKAGWDTHGLPVELGTEKELGITKEDIGKKITVEEYNEACKKTVMRYTDVWNDLTEKMGYWVDMEDPYVTYKSKYMESVWWLLKQIYNKDLMYKGYTIQPYSPKAGTGLSSHEVNQPGSYRDVTDTTIVAQFKALNDTLPSFLQGFGDIHILAWTTTPWTLPSNTALTVGPKIDYVLVETFNQYTFRPVKVILAKNLVGKQFGKGFFASTEASDFENFKEGDKKIPYQILAEAKGADLVGIRYEQLLPFVLPYQNPENAFRVISGDFVTTEDGTGIVHTAPTFGADDAKVAKEAVPEVPPMLVLDENGTPVPLVNLQGKFIDGLGTYSGKYVKNEYYTAADGPAPERSVDVEIAIQLKEENKAFKVEKYVHSYPHCWRTDTPILYYPLDSWFIKITEVRDRMFDLNESINWKPKATGEGRFGNWLKNANDWNLSRSRYWGIPLPIWRNEEGTEEMLIGSVEELYSEIEKSIAAGFQKENPFKGFEIGNMDESNYDLIDLHKNVVDQITLVSASGKPMKRESDLIDVWFDSGAMPYAQWHYPFENKDKIDDNKDFPANFIAEGVDQTRGWFYTLHAIGTLVFDKIAYKNVVSNGLVLDKNGQKMSKRLGNAADPFETLKEYGPDATRWYMISNANPWDNLKFDLEGIAEVRRKFFGTLYNTYSFFSLYANIDGFKYEEAEIPVNERPEIDQWIISELNTLIKTVDESYADYEPTKAARAISEFVQENLSNWYVRLCRRRFWKGEYAQDKIAAYQTLYTCLVSISKLSAPIAPFFMDALYKDLTKAAETENFESVHLAQFPVSVEKYVNKMLESKMQKAQTISSLVLSLRKKEMIKVRQPLQKVMIPVLDESQRQEIEAVSDLIKAEVNVKEIVLLDDASGILIKQIKPNFKALGPRFGKDMGLISKEIQNLSAEQIAQFDKEGTLAIVIAGNSVILSLEDVEISSQDIEGWLVANSNGITVALDITISPELKQEGIARELVNRIQNIRKDAGFEVTDKIKVHLQNNDTLETAVKANEDYIKSETLTESLVFEEVIANGTEIDFDGITTSIIITKN</sequence>
<evidence type="ECO:0000313" key="19">
    <source>
        <dbReference type="Proteomes" id="UP000257136"/>
    </source>
</evidence>
<dbReference type="EC" id="6.1.1.5" evidence="15"/>
<evidence type="ECO:0000256" key="5">
    <source>
        <dbReference type="ARBA" id="ARBA00022490"/>
    </source>
</evidence>
<dbReference type="GO" id="GO:0004822">
    <property type="term" value="F:isoleucine-tRNA ligase activity"/>
    <property type="evidence" value="ECO:0007669"/>
    <property type="project" value="UniProtKB-UniRule"/>
</dbReference>
<dbReference type="InterPro" id="IPR014729">
    <property type="entry name" value="Rossmann-like_a/b/a_fold"/>
</dbReference>
<keyword evidence="10 15" id="KW-0067">ATP-binding</keyword>
<proteinExistence type="inferred from homology"/>
<evidence type="ECO:0000256" key="9">
    <source>
        <dbReference type="ARBA" id="ARBA00022833"/>
    </source>
</evidence>
<comment type="function">
    <text evidence="13 15">Catalyzes the attachment of isoleucine to tRNA(Ile). As IleRS can inadvertently accommodate and process structurally similar amino acids such as valine, to avoid such errors it has two additional distinct tRNA(Ile)-dependent editing activities. One activity is designated as 'pretransfer' editing and involves the hydrolysis of activated Val-AMP. The other activity is designated 'posttransfer' editing and involves deacylation of mischarged Val-tRNA(Ile).</text>
</comment>
<evidence type="ECO:0000256" key="12">
    <source>
        <dbReference type="ARBA" id="ARBA00023146"/>
    </source>
</evidence>
<evidence type="ECO:0000256" key="1">
    <source>
        <dbReference type="ARBA" id="ARBA00001947"/>
    </source>
</evidence>
<dbReference type="Proteomes" id="UP000257136">
    <property type="component" value="Unassembled WGS sequence"/>
</dbReference>
<dbReference type="InterPro" id="IPR009008">
    <property type="entry name" value="Val/Leu/Ile-tRNA-synth_edit"/>
</dbReference>
<evidence type="ECO:0000256" key="4">
    <source>
        <dbReference type="ARBA" id="ARBA00011245"/>
    </source>
</evidence>
<name>A0A3E0ELV2_9FLAO</name>
<dbReference type="FunFam" id="3.40.50.620:FF:000063">
    <property type="entry name" value="Isoleucine--tRNA ligase"/>
    <property type="match status" value="1"/>
</dbReference>
<keyword evidence="12 15" id="KW-0030">Aminoacyl-tRNA synthetase</keyword>
<dbReference type="Pfam" id="PF19302">
    <property type="entry name" value="DUF5915"/>
    <property type="match status" value="1"/>
</dbReference>
<dbReference type="PANTHER" id="PTHR42780">
    <property type="entry name" value="SOLEUCYL-TRNA SYNTHETASE"/>
    <property type="match status" value="1"/>
</dbReference>
<evidence type="ECO:0000256" key="10">
    <source>
        <dbReference type="ARBA" id="ARBA00022840"/>
    </source>
</evidence>
<evidence type="ECO:0000256" key="13">
    <source>
        <dbReference type="ARBA" id="ARBA00025217"/>
    </source>
</evidence>
<keyword evidence="5 15" id="KW-0963">Cytoplasm</keyword>
<feature type="binding site" evidence="15">
    <location>
        <position position="687"/>
    </location>
    <ligand>
        <name>ATP</name>
        <dbReference type="ChEBI" id="CHEBI:30616"/>
    </ligand>
</feature>
<gene>
    <name evidence="15" type="primary">ileS</name>
    <name evidence="18" type="ORF">C8P67_105285</name>
</gene>
<evidence type="ECO:0000256" key="7">
    <source>
        <dbReference type="ARBA" id="ARBA00022723"/>
    </source>
</evidence>
<comment type="similarity">
    <text evidence="3 15">Belongs to the class-I aminoacyl-tRNA synthetase family. IleS type 2 subfamily.</text>
</comment>
<keyword evidence="19" id="KW-1185">Reference proteome</keyword>
<feature type="short sequence motif" description="'HIGH' region" evidence="15">
    <location>
        <begin position="50"/>
        <end position="60"/>
    </location>
</feature>
<dbReference type="InterPro" id="IPR002300">
    <property type="entry name" value="aa-tRNA-synth_Ia"/>
</dbReference>
<feature type="short sequence motif" description="'KMSKS' region" evidence="15">
    <location>
        <begin position="684"/>
        <end position="688"/>
    </location>
</feature>
<dbReference type="GO" id="GO:0006428">
    <property type="term" value="P:isoleucyl-tRNA aminoacylation"/>
    <property type="evidence" value="ECO:0007669"/>
    <property type="project" value="UniProtKB-UniRule"/>
</dbReference>
<keyword evidence="9 15" id="KW-0862">Zinc</keyword>
<dbReference type="Gene3D" id="1.10.730.10">
    <property type="entry name" value="Isoleucyl-tRNA Synthetase, Domain 1"/>
    <property type="match status" value="1"/>
</dbReference>
<dbReference type="GO" id="GO:0005524">
    <property type="term" value="F:ATP binding"/>
    <property type="evidence" value="ECO:0007669"/>
    <property type="project" value="UniProtKB-UniRule"/>
</dbReference>
<comment type="cofactor">
    <cofactor evidence="1 15">
        <name>Zn(2+)</name>
        <dbReference type="ChEBI" id="CHEBI:29105"/>
    </cofactor>
</comment>
<dbReference type="SUPFAM" id="SSF52374">
    <property type="entry name" value="Nucleotidylyl transferase"/>
    <property type="match status" value="1"/>
</dbReference>
<dbReference type="InterPro" id="IPR033709">
    <property type="entry name" value="Anticodon_Ile_ABEc"/>
</dbReference>
<dbReference type="NCBIfam" id="TIGR00392">
    <property type="entry name" value="ileS"/>
    <property type="match status" value="1"/>
</dbReference>
<comment type="caution">
    <text evidence="18">The sequence shown here is derived from an EMBL/GenBank/DDBJ whole genome shotgun (WGS) entry which is preliminary data.</text>
</comment>
<reference evidence="18 19" key="1">
    <citation type="submission" date="2018-08" db="EMBL/GenBank/DDBJ databases">
        <title>Genomic Encyclopedia of Archaeal and Bacterial Type Strains, Phase II (KMG-II): from individual species to whole genera.</title>
        <authorList>
            <person name="Goeker M."/>
        </authorList>
    </citation>
    <scope>NUCLEOTIDE SEQUENCE [LARGE SCALE GENOMIC DNA]</scope>
    <source>
        <strain evidence="18 19">DSM 100880</strain>
    </source>
</reference>
<dbReference type="GO" id="GO:0008270">
    <property type="term" value="F:zinc ion binding"/>
    <property type="evidence" value="ECO:0007669"/>
    <property type="project" value="UniProtKB-UniRule"/>
</dbReference>
<dbReference type="AlphaFoldDB" id="A0A3E0ELV2"/>
<dbReference type="CDD" id="cd00818">
    <property type="entry name" value="IleRS_core"/>
    <property type="match status" value="1"/>
</dbReference>
<evidence type="ECO:0000256" key="15">
    <source>
        <dbReference type="HAMAP-Rule" id="MF_02003"/>
    </source>
</evidence>
<evidence type="ECO:0000256" key="2">
    <source>
        <dbReference type="ARBA" id="ARBA00004496"/>
    </source>
</evidence>
<comment type="subunit">
    <text evidence="4 15">Monomer.</text>
</comment>
<feature type="domain" description="Aminoacyl-tRNA synthetase class Ia" evidence="16">
    <location>
        <begin position="20"/>
        <end position="722"/>
    </location>
</feature>
<dbReference type="CDD" id="cd07961">
    <property type="entry name" value="Anticodon_Ia_Ile_ABEc"/>
    <property type="match status" value="1"/>
</dbReference>
<evidence type="ECO:0000313" key="18">
    <source>
        <dbReference type="EMBL" id="REG99115.1"/>
    </source>
</evidence>
<evidence type="ECO:0000259" key="16">
    <source>
        <dbReference type="Pfam" id="PF00133"/>
    </source>
</evidence>
<dbReference type="SUPFAM" id="SSF50677">
    <property type="entry name" value="ValRS/IleRS/LeuRS editing domain"/>
    <property type="match status" value="1"/>
</dbReference>
<keyword evidence="7 15" id="KW-0479">Metal-binding</keyword>
<comment type="subcellular location">
    <subcellularLocation>
        <location evidence="2 15">Cytoplasm</location>
    </subcellularLocation>
</comment>
<evidence type="ECO:0000256" key="11">
    <source>
        <dbReference type="ARBA" id="ARBA00022917"/>
    </source>
</evidence>
<dbReference type="GO" id="GO:0005737">
    <property type="term" value="C:cytoplasm"/>
    <property type="evidence" value="ECO:0007669"/>
    <property type="project" value="UniProtKB-SubCell"/>
</dbReference>
<keyword evidence="6 15" id="KW-0436">Ligase</keyword>
<dbReference type="InterPro" id="IPR009080">
    <property type="entry name" value="tRNAsynth_Ia_anticodon-bd"/>
</dbReference>
<evidence type="ECO:0000256" key="3">
    <source>
        <dbReference type="ARBA" id="ARBA00007078"/>
    </source>
</evidence>
<evidence type="ECO:0000259" key="17">
    <source>
        <dbReference type="Pfam" id="PF08264"/>
    </source>
</evidence>
<evidence type="ECO:0000256" key="8">
    <source>
        <dbReference type="ARBA" id="ARBA00022741"/>
    </source>
</evidence>
<dbReference type="Gene3D" id="3.40.50.620">
    <property type="entry name" value="HUPs"/>
    <property type="match status" value="2"/>
</dbReference>
<dbReference type="Pfam" id="PF00133">
    <property type="entry name" value="tRNA-synt_1"/>
    <property type="match status" value="1"/>
</dbReference>
<dbReference type="InterPro" id="IPR023586">
    <property type="entry name" value="Ile-tRNA-ligase_type2"/>
</dbReference>
<comment type="domain">
    <text evidence="15">IleRS has two distinct active sites: one for aminoacylation and one for editing. The misactivated valine is translocated from the active site to the editing site, which sterically excludes the correctly activated isoleucine. The single editing site contains two valyl binding pockets, one specific for each substrate (Val-AMP or Val-tRNA(Ile)).</text>
</comment>
<dbReference type="InterPro" id="IPR013155">
    <property type="entry name" value="M/V/L/I-tRNA-synth_anticd-bd"/>
</dbReference>
<feature type="domain" description="Methionyl/Valyl/Leucyl/Isoleucyl-tRNA synthetase anticodon-binding" evidence="17">
    <location>
        <begin position="771"/>
        <end position="923"/>
    </location>
</feature>
<protein>
    <recommendedName>
        <fullName evidence="15">Isoleucine--tRNA ligase</fullName>
        <ecNumber evidence="15">6.1.1.5</ecNumber>
    </recommendedName>
    <alternativeName>
        <fullName evidence="15">Isoleucyl-tRNA synthetase</fullName>
        <shortName evidence="15">IleRS</shortName>
    </alternativeName>
</protein>
<dbReference type="PRINTS" id="PR00984">
    <property type="entry name" value="TRNASYNTHILE"/>
</dbReference>
<dbReference type="Pfam" id="PF08264">
    <property type="entry name" value="Anticodon_1"/>
    <property type="match status" value="1"/>
</dbReference>
<keyword evidence="8 15" id="KW-0547">Nucleotide-binding</keyword>
<dbReference type="SUPFAM" id="SSF47323">
    <property type="entry name" value="Anticodon-binding domain of a subclass of class I aminoacyl-tRNA synthetases"/>
    <property type="match status" value="2"/>
</dbReference>
<accession>A0A3E0ELV2</accession>
<dbReference type="OrthoDB" id="9810365at2"/>
<evidence type="ECO:0000256" key="6">
    <source>
        <dbReference type="ARBA" id="ARBA00022598"/>
    </source>
</evidence>
<comment type="catalytic activity">
    <reaction evidence="14 15">
        <text>tRNA(Ile) + L-isoleucine + ATP = L-isoleucyl-tRNA(Ile) + AMP + diphosphate</text>
        <dbReference type="Rhea" id="RHEA:11060"/>
        <dbReference type="Rhea" id="RHEA-COMP:9666"/>
        <dbReference type="Rhea" id="RHEA-COMP:9695"/>
        <dbReference type="ChEBI" id="CHEBI:30616"/>
        <dbReference type="ChEBI" id="CHEBI:33019"/>
        <dbReference type="ChEBI" id="CHEBI:58045"/>
        <dbReference type="ChEBI" id="CHEBI:78442"/>
        <dbReference type="ChEBI" id="CHEBI:78528"/>
        <dbReference type="ChEBI" id="CHEBI:456215"/>
        <dbReference type="EC" id="6.1.1.5"/>
    </reaction>
</comment>
<keyword evidence="11 15" id="KW-0648">Protein biosynthesis</keyword>
<dbReference type="Gene3D" id="3.90.740.10">
    <property type="entry name" value="Valyl/Leucyl/Isoleucyl-tRNA synthetase, editing domain"/>
    <property type="match status" value="1"/>
</dbReference>
<evidence type="ECO:0000256" key="14">
    <source>
        <dbReference type="ARBA" id="ARBA00048359"/>
    </source>
</evidence>
<dbReference type="HAMAP" id="MF_02003">
    <property type="entry name" value="Ile_tRNA_synth_type2"/>
    <property type="match status" value="1"/>
</dbReference>